<gene>
    <name evidence="2" type="ORF">MGL_2778</name>
</gene>
<name>A8Q5H4_MALGO</name>
<dbReference type="InParanoid" id="A8Q5H4"/>
<dbReference type="AlphaFoldDB" id="A8Q5H4"/>
<dbReference type="Proteomes" id="UP000008837">
    <property type="component" value="Unassembled WGS sequence"/>
</dbReference>
<organism evidence="2 3">
    <name type="scientific">Malassezia globosa (strain ATCC MYA-4612 / CBS 7966)</name>
    <name type="common">Dandruff-associated fungus</name>
    <dbReference type="NCBI Taxonomy" id="425265"/>
    <lineage>
        <taxon>Eukaryota</taxon>
        <taxon>Fungi</taxon>
        <taxon>Dikarya</taxon>
        <taxon>Basidiomycota</taxon>
        <taxon>Ustilaginomycotina</taxon>
        <taxon>Malasseziomycetes</taxon>
        <taxon>Malasseziales</taxon>
        <taxon>Malasseziaceae</taxon>
        <taxon>Malassezia</taxon>
    </lineage>
</organism>
<evidence type="ECO:0000313" key="3">
    <source>
        <dbReference type="Proteomes" id="UP000008837"/>
    </source>
</evidence>
<dbReference type="OrthoDB" id="248233at2759"/>
<comment type="caution">
    <text evidence="2">The sequence shown here is derived from an EMBL/GenBank/DDBJ whole genome shotgun (WGS) entry which is preliminary data.</text>
</comment>
<dbReference type="VEuPathDB" id="FungiDB:MGL_2778"/>
<evidence type="ECO:0000313" key="2">
    <source>
        <dbReference type="EMBL" id="EDP42578.1"/>
    </source>
</evidence>
<dbReference type="EMBL" id="AAYY01000010">
    <property type="protein sequence ID" value="EDP42578.1"/>
    <property type="molecule type" value="Genomic_DNA"/>
</dbReference>
<feature type="compositionally biased region" description="Polar residues" evidence="1">
    <location>
        <begin position="236"/>
        <end position="253"/>
    </location>
</feature>
<dbReference type="GeneID" id="5854111"/>
<dbReference type="RefSeq" id="XP_001729792.1">
    <property type="nucleotide sequence ID" value="XM_001729740.1"/>
</dbReference>
<keyword evidence="3" id="KW-1185">Reference proteome</keyword>
<evidence type="ECO:0000256" key="1">
    <source>
        <dbReference type="SAM" id="MobiDB-lite"/>
    </source>
</evidence>
<accession>A8Q5H4</accession>
<protein>
    <submittedName>
        <fullName evidence="2">Uncharacterized protein</fullName>
    </submittedName>
</protein>
<dbReference type="KEGG" id="mgl:MGL_2778"/>
<feature type="region of interest" description="Disordered" evidence="1">
    <location>
        <begin position="236"/>
        <end position="255"/>
    </location>
</feature>
<reference evidence="2 3" key="1">
    <citation type="journal article" date="2007" name="Proc. Natl. Acad. Sci. U.S.A.">
        <title>Dandruff-associated Malassezia genomes reveal convergent and divergent virulence traits shared with plant and human fungal pathogens.</title>
        <authorList>
            <person name="Xu J."/>
            <person name="Saunders C.W."/>
            <person name="Hu P."/>
            <person name="Grant R.A."/>
            <person name="Boekhout T."/>
            <person name="Kuramae E.E."/>
            <person name="Kronstad J.W."/>
            <person name="Deangelis Y.M."/>
            <person name="Reeder N.L."/>
            <person name="Johnstone K.R."/>
            <person name="Leland M."/>
            <person name="Fieno A.M."/>
            <person name="Begley W.M."/>
            <person name="Sun Y."/>
            <person name="Lacey M.P."/>
            <person name="Chaudhary T."/>
            <person name="Keough T."/>
            <person name="Chu L."/>
            <person name="Sears R."/>
            <person name="Yuan B."/>
            <person name="Dawson T.L.Jr."/>
        </authorList>
    </citation>
    <scope>NUCLEOTIDE SEQUENCE [LARGE SCALE GENOMIC DNA]</scope>
    <source>
        <strain evidence="3">ATCC MYA-4612 / CBS 7966</strain>
    </source>
</reference>
<proteinExistence type="predicted"/>
<sequence>MCDSPWSTTAIADMESQQVAGNEKPTFAHSDIFKAKSINLMKNHADVKVMSQLDPEEDDTGNVEYKFQILPTSKDRFDRLVTQLNWRLTEGGGTCVYELGVLDNGTLAGIPLEDMRKSLSNLCAMAQLLGAEAEIRRLMIIGTDHKNDSFLYVLSENDEAFKVLDLDEGLPDTQSTTGITIPNDSLKIRLDSLLNDGLFRLQPNAHNLHCGDTSANENERSSENLYAQSSAYNAQSVQTPLSGSKSKTPAQQNKLHRRRVLRLGRFEAAIMTGAGKNLSEPSISNVSCSRVSVPPRVPTEEQLLAEVVIQLPNEFFIDYTSL</sequence>